<evidence type="ECO:0000313" key="3">
    <source>
        <dbReference type="Proteomes" id="UP000192491"/>
    </source>
</evidence>
<feature type="non-terminal residue" evidence="2">
    <location>
        <position position="84"/>
    </location>
</feature>
<evidence type="ECO:0000313" key="2">
    <source>
        <dbReference type="EMBL" id="OQX03086.1"/>
    </source>
</evidence>
<evidence type="ECO:0000256" key="1">
    <source>
        <dbReference type="SAM" id="Phobius"/>
    </source>
</evidence>
<gene>
    <name evidence="2" type="ORF">BWK73_40605</name>
</gene>
<dbReference type="AlphaFoldDB" id="A0A1Y1QDM6"/>
<dbReference type="EMBL" id="MTEJ01000432">
    <property type="protein sequence ID" value="OQX03086.1"/>
    <property type="molecule type" value="Genomic_DNA"/>
</dbReference>
<accession>A0A1Y1QDM6</accession>
<comment type="caution">
    <text evidence="2">The sequence shown here is derived from an EMBL/GenBank/DDBJ whole genome shotgun (WGS) entry which is preliminary data.</text>
</comment>
<dbReference type="Proteomes" id="UP000192491">
    <property type="component" value="Unassembled WGS sequence"/>
</dbReference>
<protein>
    <submittedName>
        <fullName evidence="2">Uncharacterized protein</fullName>
    </submittedName>
</protein>
<organism evidence="2 3">
    <name type="scientific">Thiothrix lacustris</name>
    <dbReference type="NCBI Taxonomy" id="525917"/>
    <lineage>
        <taxon>Bacteria</taxon>
        <taxon>Pseudomonadati</taxon>
        <taxon>Pseudomonadota</taxon>
        <taxon>Gammaproteobacteria</taxon>
        <taxon>Thiotrichales</taxon>
        <taxon>Thiotrichaceae</taxon>
        <taxon>Thiothrix</taxon>
    </lineage>
</organism>
<feature type="transmembrane region" description="Helical" evidence="1">
    <location>
        <begin position="62"/>
        <end position="83"/>
    </location>
</feature>
<name>A0A1Y1QDM6_9GAMM</name>
<proteinExistence type="predicted"/>
<keyword evidence="1" id="KW-0812">Transmembrane</keyword>
<keyword evidence="1" id="KW-0472">Membrane</keyword>
<feature type="transmembrane region" description="Helical" evidence="1">
    <location>
        <begin position="39"/>
        <end position="56"/>
    </location>
</feature>
<keyword evidence="1" id="KW-1133">Transmembrane helix</keyword>
<sequence length="84" mass="9579">MSDNKMTNAYSLHSEMTDLQERAHDERQALKVNKWAQQFFTVATWIIYLMFAAAMYGAPLWVLQAFFGANAGNYIAIIVIGLFL</sequence>
<reference evidence="2 3" key="1">
    <citation type="submission" date="2017-01" db="EMBL/GenBank/DDBJ databases">
        <title>Novel large sulfur bacteria in the metagenomes of groundwater-fed chemosynthetic microbial mats in the Lake Huron basin.</title>
        <authorList>
            <person name="Sharrar A.M."/>
            <person name="Flood B.E."/>
            <person name="Bailey J.V."/>
            <person name="Jones D.S."/>
            <person name="Biddanda B."/>
            <person name="Ruberg S.A."/>
            <person name="Marcus D.N."/>
            <person name="Dick G.J."/>
        </authorList>
    </citation>
    <scope>NUCLEOTIDE SEQUENCE [LARGE SCALE GENOMIC DNA]</scope>
    <source>
        <strain evidence="2">A8</strain>
    </source>
</reference>